<feature type="compositionally biased region" description="Basic and acidic residues" evidence="1">
    <location>
        <begin position="15"/>
        <end position="28"/>
    </location>
</feature>
<accession>A0ABQ1V2M8</accession>
<keyword evidence="2" id="KW-0472">Membrane</keyword>
<keyword evidence="2" id="KW-0812">Transmembrane</keyword>
<comment type="caution">
    <text evidence="3">The sequence shown here is derived from an EMBL/GenBank/DDBJ whole genome shotgun (WGS) entry which is preliminary data.</text>
</comment>
<keyword evidence="2" id="KW-1133">Transmembrane helix</keyword>
<dbReference type="EMBL" id="BMCS01000002">
    <property type="protein sequence ID" value="GGF32871.1"/>
    <property type="molecule type" value="Genomic_DNA"/>
</dbReference>
<protein>
    <submittedName>
        <fullName evidence="3">Uncharacterized protein</fullName>
    </submittedName>
</protein>
<organism evidence="3 4">
    <name type="scientific">Williamsia phyllosphaerae</name>
    <dbReference type="NCBI Taxonomy" id="885042"/>
    <lineage>
        <taxon>Bacteria</taxon>
        <taxon>Bacillati</taxon>
        <taxon>Actinomycetota</taxon>
        <taxon>Actinomycetes</taxon>
        <taxon>Mycobacteriales</taxon>
        <taxon>Nocardiaceae</taxon>
        <taxon>Williamsia</taxon>
    </lineage>
</organism>
<evidence type="ECO:0000313" key="4">
    <source>
        <dbReference type="Proteomes" id="UP000632454"/>
    </source>
</evidence>
<keyword evidence="4" id="KW-1185">Reference proteome</keyword>
<feature type="region of interest" description="Disordered" evidence="1">
    <location>
        <begin position="1"/>
        <end position="28"/>
    </location>
</feature>
<proteinExistence type="predicted"/>
<evidence type="ECO:0000256" key="2">
    <source>
        <dbReference type="SAM" id="Phobius"/>
    </source>
</evidence>
<feature type="transmembrane region" description="Helical" evidence="2">
    <location>
        <begin position="52"/>
        <end position="69"/>
    </location>
</feature>
<evidence type="ECO:0000313" key="3">
    <source>
        <dbReference type="EMBL" id="GGF32871.1"/>
    </source>
</evidence>
<reference evidence="4" key="1">
    <citation type="journal article" date="2019" name="Int. J. Syst. Evol. Microbiol.">
        <title>The Global Catalogue of Microorganisms (GCM) 10K type strain sequencing project: providing services to taxonomists for standard genome sequencing and annotation.</title>
        <authorList>
            <consortium name="The Broad Institute Genomics Platform"/>
            <consortium name="The Broad Institute Genome Sequencing Center for Infectious Disease"/>
            <person name="Wu L."/>
            <person name="Ma J."/>
        </authorList>
    </citation>
    <scope>NUCLEOTIDE SEQUENCE [LARGE SCALE GENOMIC DNA]</scope>
    <source>
        <strain evidence="4">CCM 7855</strain>
    </source>
</reference>
<evidence type="ECO:0000256" key="1">
    <source>
        <dbReference type="SAM" id="MobiDB-lite"/>
    </source>
</evidence>
<sequence length="103" mass="11991">MVANMYSFSRSPIEPPHDRGTMRDDDLPIDHGMRPVDRVDVDRRRWWLDPEVWLLELANFAVLFGVWVVHDAFAISLWVTVPVGFALILLIDARVRRIARRAP</sequence>
<feature type="compositionally biased region" description="Polar residues" evidence="1">
    <location>
        <begin position="1"/>
        <end position="10"/>
    </location>
</feature>
<feature type="transmembrane region" description="Helical" evidence="2">
    <location>
        <begin position="75"/>
        <end position="93"/>
    </location>
</feature>
<name>A0ABQ1V2M8_9NOCA</name>
<gene>
    <name evidence="3" type="ORF">GCM10007298_30940</name>
</gene>
<dbReference type="Proteomes" id="UP000632454">
    <property type="component" value="Unassembled WGS sequence"/>
</dbReference>